<comment type="caution">
    <text evidence="2">The sequence shown here is derived from an EMBL/GenBank/DDBJ whole genome shotgun (WGS) entry which is preliminary data.</text>
</comment>
<feature type="non-terminal residue" evidence="2">
    <location>
        <position position="207"/>
    </location>
</feature>
<name>A0A2K3ML05_TRIPR</name>
<evidence type="ECO:0000259" key="1">
    <source>
        <dbReference type="Pfam" id="PF14577"/>
    </source>
</evidence>
<dbReference type="InterPro" id="IPR027944">
    <property type="entry name" value="SEO_C"/>
</dbReference>
<evidence type="ECO:0000313" key="2">
    <source>
        <dbReference type="EMBL" id="PNX91389.1"/>
    </source>
</evidence>
<dbReference type="EMBL" id="ASHM01066062">
    <property type="protein sequence ID" value="PNX91389.1"/>
    <property type="molecule type" value="Genomic_DNA"/>
</dbReference>
<accession>A0A2K3ML05</accession>
<dbReference type="InterPro" id="IPR039299">
    <property type="entry name" value="SEOA"/>
</dbReference>
<dbReference type="PANTHER" id="PTHR33232">
    <property type="entry name" value="PROTEIN SIEVE ELEMENT OCCLUSION B-LIKE"/>
    <property type="match status" value="1"/>
</dbReference>
<dbReference type="PANTHER" id="PTHR33232:SF18">
    <property type="entry name" value="PROTEIN SIEVE ELEMENT OCCLUSION B-LIKE"/>
    <property type="match status" value="1"/>
</dbReference>
<reference evidence="2 3" key="1">
    <citation type="journal article" date="2014" name="Am. J. Bot.">
        <title>Genome assembly and annotation for red clover (Trifolium pratense; Fabaceae).</title>
        <authorList>
            <person name="Istvanek J."/>
            <person name="Jaros M."/>
            <person name="Krenek A."/>
            <person name="Repkova J."/>
        </authorList>
    </citation>
    <scope>NUCLEOTIDE SEQUENCE [LARGE SCALE GENOMIC DNA]</scope>
    <source>
        <strain evidence="3">cv. Tatra</strain>
        <tissue evidence="2">Young leaves</tissue>
    </source>
</reference>
<dbReference type="Pfam" id="PF14577">
    <property type="entry name" value="SEO_C"/>
    <property type="match status" value="1"/>
</dbReference>
<sequence>MQIEQGKHIFYYGGHDKEWIQQFTKYATALSNDATIKEAKISIELFYVDKEDKNLISRFWGGIESLFVTKIHKTTDVVTQEVQKLLSYKNETGWALLSKGPSVVLSGHGSTILKTVAEFEKWKDLVIKKGFEFAFTEYHTSVARVTHRCSHLEVPIVAGKLPETIKCPDCPRKWVLLFDVGIRVWDIDQPFVLCLCYNLEVFVFQVK</sequence>
<proteinExistence type="predicted"/>
<dbReference type="GO" id="GO:0010088">
    <property type="term" value="P:phloem development"/>
    <property type="evidence" value="ECO:0007669"/>
    <property type="project" value="InterPro"/>
</dbReference>
<dbReference type="STRING" id="57577.A0A2K3ML05"/>
<protein>
    <recommendedName>
        <fullName evidence="1">Sieve element occlusion C-terminal domain-containing protein</fullName>
    </recommendedName>
</protein>
<organism evidence="2 3">
    <name type="scientific">Trifolium pratense</name>
    <name type="common">Red clover</name>
    <dbReference type="NCBI Taxonomy" id="57577"/>
    <lineage>
        <taxon>Eukaryota</taxon>
        <taxon>Viridiplantae</taxon>
        <taxon>Streptophyta</taxon>
        <taxon>Embryophyta</taxon>
        <taxon>Tracheophyta</taxon>
        <taxon>Spermatophyta</taxon>
        <taxon>Magnoliopsida</taxon>
        <taxon>eudicotyledons</taxon>
        <taxon>Gunneridae</taxon>
        <taxon>Pentapetalae</taxon>
        <taxon>rosids</taxon>
        <taxon>fabids</taxon>
        <taxon>Fabales</taxon>
        <taxon>Fabaceae</taxon>
        <taxon>Papilionoideae</taxon>
        <taxon>50 kb inversion clade</taxon>
        <taxon>NPAAA clade</taxon>
        <taxon>Hologalegina</taxon>
        <taxon>IRL clade</taxon>
        <taxon>Trifolieae</taxon>
        <taxon>Trifolium</taxon>
    </lineage>
</organism>
<reference evidence="2 3" key="2">
    <citation type="journal article" date="2017" name="Front. Plant Sci.">
        <title>Gene Classification and Mining of Molecular Markers Useful in Red Clover (Trifolium pratense) Breeding.</title>
        <authorList>
            <person name="Istvanek J."/>
            <person name="Dluhosova J."/>
            <person name="Dluhos P."/>
            <person name="Patkova L."/>
            <person name="Nedelnik J."/>
            <person name="Repkova J."/>
        </authorList>
    </citation>
    <scope>NUCLEOTIDE SEQUENCE [LARGE SCALE GENOMIC DNA]</scope>
    <source>
        <strain evidence="3">cv. Tatra</strain>
        <tissue evidence="2">Young leaves</tissue>
    </source>
</reference>
<dbReference type="AlphaFoldDB" id="A0A2K3ML05"/>
<dbReference type="Proteomes" id="UP000236291">
    <property type="component" value="Unassembled WGS sequence"/>
</dbReference>
<evidence type="ECO:0000313" key="3">
    <source>
        <dbReference type="Proteomes" id="UP000236291"/>
    </source>
</evidence>
<gene>
    <name evidence="2" type="ORF">L195_g047520</name>
</gene>
<feature type="domain" description="Sieve element occlusion C-terminal" evidence="1">
    <location>
        <begin position="52"/>
        <end position="173"/>
    </location>
</feature>